<dbReference type="EMBL" id="GL883029">
    <property type="protein sequence ID" value="EGG14167.1"/>
    <property type="molecule type" value="Genomic_DNA"/>
</dbReference>
<evidence type="ECO:0000313" key="1">
    <source>
        <dbReference type="EMBL" id="EGG14167.1"/>
    </source>
</evidence>
<dbReference type="AlphaFoldDB" id="F4QEW0"/>
<organism evidence="1 2">
    <name type="scientific">Cavenderia fasciculata</name>
    <name type="common">Slime mold</name>
    <name type="synonym">Dictyostelium fasciculatum</name>
    <dbReference type="NCBI Taxonomy" id="261658"/>
    <lineage>
        <taxon>Eukaryota</taxon>
        <taxon>Amoebozoa</taxon>
        <taxon>Evosea</taxon>
        <taxon>Eumycetozoa</taxon>
        <taxon>Dictyostelia</taxon>
        <taxon>Acytosteliales</taxon>
        <taxon>Cavenderiaceae</taxon>
        <taxon>Cavenderia</taxon>
    </lineage>
</organism>
<dbReference type="Proteomes" id="UP000007797">
    <property type="component" value="Unassembled WGS sequence"/>
</dbReference>
<evidence type="ECO:0000313" key="2">
    <source>
        <dbReference type="Proteomes" id="UP000007797"/>
    </source>
</evidence>
<keyword evidence="2" id="KW-1185">Reference proteome</keyword>
<dbReference type="RefSeq" id="XP_004350875.1">
    <property type="nucleotide sequence ID" value="XM_004350824.1"/>
</dbReference>
<proteinExistence type="predicted"/>
<gene>
    <name evidence="1" type="ORF">DFA_11936</name>
</gene>
<accession>F4QEW0</accession>
<reference evidence="2" key="1">
    <citation type="journal article" date="2011" name="Genome Res.">
        <title>Phylogeny-wide analysis of social amoeba genomes highlights ancient origins for complex intercellular communication.</title>
        <authorList>
            <person name="Heidel A.J."/>
            <person name="Lawal H.M."/>
            <person name="Felder M."/>
            <person name="Schilde C."/>
            <person name="Helps N.R."/>
            <person name="Tunggal B."/>
            <person name="Rivero F."/>
            <person name="John U."/>
            <person name="Schleicher M."/>
            <person name="Eichinger L."/>
            <person name="Platzer M."/>
            <person name="Noegel A.A."/>
            <person name="Schaap P."/>
            <person name="Gloeckner G."/>
        </authorList>
    </citation>
    <scope>NUCLEOTIDE SEQUENCE [LARGE SCALE GENOMIC DNA]</scope>
    <source>
        <strain evidence="2">SH3</strain>
    </source>
</reference>
<name>F4QEW0_CACFS</name>
<dbReference type="GeneID" id="14865944"/>
<dbReference type="KEGG" id="dfa:DFA_11936"/>
<protein>
    <submittedName>
        <fullName evidence="1">Uncharacterized protein</fullName>
    </submittedName>
</protein>
<sequence length="48" mass="5457">MTTPNQKISVTWSLKEKLSFFVVVDEYAIESVVNDTITSMSIPALFLY</sequence>